<keyword evidence="5" id="KW-0597">Phosphoprotein</keyword>
<dbReference type="RefSeq" id="WP_093321943.1">
    <property type="nucleotide sequence ID" value="NZ_FOHV01000034.1"/>
</dbReference>
<keyword evidence="8" id="KW-0547">Nucleotide-binding</keyword>
<evidence type="ECO:0000256" key="13">
    <source>
        <dbReference type="ARBA" id="ARBA00023136"/>
    </source>
</evidence>
<dbReference type="InterPro" id="IPR050398">
    <property type="entry name" value="HssS/ArlS-like"/>
</dbReference>
<evidence type="ECO:0000259" key="15">
    <source>
        <dbReference type="PROSITE" id="PS50109"/>
    </source>
</evidence>
<dbReference type="SMART" id="SM00304">
    <property type="entry name" value="HAMP"/>
    <property type="match status" value="1"/>
</dbReference>
<dbReference type="InterPro" id="IPR005467">
    <property type="entry name" value="His_kinase_dom"/>
</dbReference>
<sequence length="449" mass="51700">MRLSLFWKILIGFWVAFILAVQMLWVVVAVHHDEADEVERQINWRISSAIDALRHGGPRELELILRTWPPQQTDYIKVEAVDESKVNALNNPYFPISDPKRSYESRKEKQSVYNEYVMAPDNILYHLQYDADKVRSEYLSLTDRYLFNIHEPLMFLGLFGGFIFSSFMAWNLARPLKFIRQGFARVAQGDLSVRLFPKLKRRKDEITDVARDFDHMVGRIDQLSSAREQLLHDISHELRTPLARIRIALGLAQQKSENIPQTLSRIERETERLDSLIAEVLTLARIDNDAFLEEQFFDIGLLLQAIVEDVRYESAQRDVQIHFNHDDKKECTARGNAELLHRAFENILRNALKFSTTGKSIYVSLTIENDRFVIVIRDEGPGVDEDKLDFIFEAFGRVPSSGIKDGYGLGLSITKKAVLAHNGEIRATNHPEGGLSIRVTLPIWEVNHS</sequence>
<keyword evidence="11 14" id="KW-1133">Transmembrane helix</keyword>
<keyword evidence="9 17" id="KW-0418">Kinase</keyword>
<dbReference type="InterPro" id="IPR003660">
    <property type="entry name" value="HAMP_dom"/>
</dbReference>
<dbReference type="EC" id="2.7.13.3" evidence="3"/>
<dbReference type="GO" id="GO:0005886">
    <property type="term" value="C:plasma membrane"/>
    <property type="evidence" value="ECO:0007669"/>
    <property type="project" value="UniProtKB-SubCell"/>
</dbReference>
<dbReference type="Pfam" id="PF02518">
    <property type="entry name" value="HATPase_c"/>
    <property type="match status" value="1"/>
</dbReference>
<dbReference type="OrthoDB" id="9804645at2"/>
<name>A0A1I0F115_9GAMM</name>
<evidence type="ECO:0000256" key="3">
    <source>
        <dbReference type="ARBA" id="ARBA00012438"/>
    </source>
</evidence>
<dbReference type="Gene3D" id="1.10.8.500">
    <property type="entry name" value="HAMP domain in histidine kinase"/>
    <property type="match status" value="1"/>
</dbReference>
<keyword evidence="13 14" id="KW-0472">Membrane</keyword>
<feature type="domain" description="Histidine kinase" evidence="15">
    <location>
        <begin position="233"/>
        <end position="445"/>
    </location>
</feature>
<accession>A0A1I0F115</accession>
<keyword evidence="4" id="KW-1003">Cell membrane</keyword>
<dbReference type="Pfam" id="PF00672">
    <property type="entry name" value="HAMP"/>
    <property type="match status" value="1"/>
</dbReference>
<evidence type="ECO:0000313" key="17">
    <source>
        <dbReference type="EMBL" id="SET51684.1"/>
    </source>
</evidence>
<evidence type="ECO:0000256" key="7">
    <source>
        <dbReference type="ARBA" id="ARBA00022692"/>
    </source>
</evidence>
<dbReference type="InterPro" id="IPR004358">
    <property type="entry name" value="Sig_transdc_His_kin-like_C"/>
</dbReference>
<evidence type="ECO:0000256" key="4">
    <source>
        <dbReference type="ARBA" id="ARBA00022475"/>
    </source>
</evidence>
<evidence type="ECO:0000313" key="18">
    <source>
        <dbReference type="Proteomes" id="UP000242642"/>
    </source>
</evidence>
<dbReference type="CDD" id="cd06225">
    <property type="entry name" value="HAMP"/>
    <property type="match status" value="1"/>
</dbReference>
<evidence type="ECO:0000256" key="5">
    <source>
        <dbReference type="ARBA" id="ARBA00022553"/>
    </source>
</evidence>
<dbReference type="SUPFAM" id="SSF158472">
    <property type="entry name" value="HAMP domain-like"/>
    <property type="match status" value="1"/>
</dbReference>
<keyword evidence="7 14" id="KW-0812">Transmembrane</keyword>
<dbReference type="PANTHER" id="PTHR45528:SF1">
    <property type="entry name" value="SENSOR HISTIDINE KINASE CPXA"/>
    <property type="match status" value="1"/>
</dbReference>
<dbReference type="InterPro" id="IPR036097">
    <property type="entry name" value="HisK_dim/P_sf"/>
</dbReference>
<dbReference type="SMART" id="SM00388">
    <property type="entry name" value="HisKA"/>
    <property type="match status" value="1"/>
</dbReference>
<dbReference type="Proteomes" id="UP000242642">
    <property type="component" value="Unassembled WGS sequence"/>
</dbReference>
<keyword evidence="12" id="KW-0902">Two-component regulatory system</keyword>
<dbReference type="GO" id="GO:0000155">
    <property type="term" value="F:phosphorelay sensor kinase activity"/>
    <property type="evidence" value="ECO:0007669"/>
    <property type="project" value="InterPro"/>
</dbReference>
<evidence type="ECO:0000256" key="9">
    <source>
        <dbReference type="ARBA" id="ARBA00022777"/>
    </source>
</evidence>
<keyword evidence="18" id="KW-1185">Reference proteome</keyword>
<comment type="catalytic activity">
    <reaction evidence="1">
        <text>ATP + protein L-histidine = ADP + protein N-phospho-L-histidine.</text>
        <dbReference type="EC" id="2.7.13.3"/>
    </reaction>
</comment>
<proteinExistence type="predicted"/>
<dbReference type="PROSITE" id="PS50885">
    <property type="entry name" value="HAMP"/>
    <property type="match status" value="1"/>
</dbReference>
<feature type="transmembrane region" description="Helical" evidence="14">
    <location>
        <begin position="153"/>
        <end position="173"/>
    </location>
</feature>
<dbReference type="PRINTS" id="PR00344">
    <property type="entry name" value="BCTRLSENSOR"/>
</dbReference>
<evidence type="ECO:0000259" key="16">
    <source>
        <dbReference type="PROSITE" id="PS50885"/>
    </source>
</evidence>
<dbReference type="InterPro" id="IPR036890">
    <property type="entry name" value="HATPase_C_sf"/>
</dbReference>
<dbReference type="SUPFAM" id="SSF55874">
    <property type="entry name" value="ATPase domain of HSP90 chaperone/DNA topoisomerase II/histidine kinase"/>
    <property type="match status" value="1"/>
</dbReference>
<dbReference type="GO" id="GO:0005524">
    <property type="term" value="F:ATP binding"/>
    <property type="evidence" value="ECO:0007669"/>
    <property type="project" value="UniProtKB-KW"/>
</dbReference>
<organism evidence="17 18">
    <name type="scientific">Thorsellia anophelis DSM 18579</name>
    <dbReference type="NCBI Taxonomy" id="1123402"/>
    <lineage>
        <taxon>Bacteria</taxon>
        <taxon>Pseudomonadati</taxon>
        <taxon>Pseudomonadota</taxon>
        <taxon>Gammaproteobacteria</taxon>
        <taxon>Enterobacterales</taxon>
        <taxon>Thorselliaceae</taxon>
        <taxon>Thorsellia</taxon>
    </lineage>
</organism>
<dbReference type="AlphaFoldDB" id="A0A1I0F115"/>
<dbReference type="InterPro" id="IPR003594">
    <property type="entry name" value="HATPase_dom"/>
</dbReference>
<dbReference type="Gene3D" id="3.30.565.10">
    <property type="entry name" value="Histidine kinase-like ATPase, C-terminal domain"/>
    <property type="match status" value="1"/>
</dbReference>
<evidence type="ECO:0000256" key="12">
    <source>
        <dbReference type="ARBA" id="ARBA00023012"/>
    </source>
</evidence>
<keyword evidence="6" id="KW-0808">Transferase</keyword>
<dbReference type="SUPFAM" id="SSF47384">
    <property type="entry name" value="Homodimeric domain of signal transducing histidine kinase"/>
    <property type="match status" value="1"/>
</dbReference>
<evidence type="ECO:0000256" key="11">
    <source>
        <dbReference type="ARBA" id="ARBA00022989"/>
    </source>
</evidence>
<gene>
    <name evidence="17" type="ORF">SAMN02583745_02599</name>
</gene>
<dbReference type="PANTHER" id="PTHR45528">
    <property type="entry name" value="SENSOR HISTIDINE KINASE CPXA"/>
    <property type="match status" value="1"/>
</dbReference>
<dbReference type="SMART" id="SM00387">
    <property type="entry name" value="HATPase_c"/>
    <property type="match status" value="1"/>
</dbReference>
<dbReference type="STRING" id="1123402.SAMN02583745_02599"/>
<comment type="subcellular location">
    <subcellularLocation>
        <location evidence="2">Cell membrane</location>
        <topology evidence="2">Multi-pass membrane protein</topology>
    </subcellularLocation>
</comment>
<evidence type="ECO:0000256" key="2">
    <source>
        <dbReference type="ARBA" id="ARBA00004651"/>
    </source>
</evidence>
<dbReference type="EMBL" id="FOHV01000034">
    <property type="protein sequence ID" value="SET51684.1"/>
    <property type="molecule type" value="Genomic_DNA"/>
</dbReference>
<dbReference type="Gene3D" id="1.10.287.130">
    <property type="match status" value="1"/>
</dbReference>
<evidence type="ECO:0000256" key="8">
    <source>
        <dbReference type="ARBA" id="ARBA00022741"/>
    </source>
</evidence>
<dbReference type="PROSITE" id="PS50109">
    <property type="entry name" value="HIS_KIN"/>
    <property type="match status" value="1"/>
</dbReference>
<keyword evidence="10" id="KW-0067">ATP-binding</keyword>
<evidence type="ECO:0000256" key="1">
    <source>
        <dbReference type="ARBA" id="ARBA00000085"/>
    </source>
</evidence>
<evidence type="ECO:0000256" key="6">
    <source>
        <dbReference type="ARBA" id="ARBA00022679"/>
    </source>
</evidence>
<dbReference type="CDD" id="cd00082">
    <property type="entry name" value="HisKA"/>
    <property type="match status" value="1"/>
</dbReference>
<evidence type="ECO:0000256" key="14">
    <source>
        <dbReference type="SAM" id="Phobius"/>
    </source>
</evidence>
<protein>
    <recommendedName>
        <fullName evidence="3">histidine kinase</fullName>
        <ecNumber evidence="3">2.7.13.3</ecNumber>
    </recommendedName>
</protein>
<feature type="domain" description="HAMP" evidence="16">
    <location>
        <begin position="170"/>
        <end position="225"/>
    </location>
</feature>
<dbReference type="InterPro" id="IPR003661">
    <property type="entry name" value="HisK_dim/P_dom"/>
</dbReference>
<evidence type="ECO:0000256" key="10">
    <source>
        <dbReference type="ARBA" id="ARBA00022840"/>
    </source>
</evidence>
<reference evidence="18" key="1">
    <citation type="submission" date="2016-10" db="EMBL/GenBank/DDBJ databases">
        <authorList>
            <person name="Varghese N."/>
            <person name="Submissions S."/>
        </authorList>
    </citation>
    <scope>NUCLEOTIDE SEQUENCE [LARGE SCALE GENOMIC DNA]</scope>
    <source>
        <strain evidence="18">DSM 18579</strain>
    </source>
</reference>
<dbReference type="Pfam" id="PF00512">
    <property type="entry name" value="HisKA"/>
    <property type="match status" value="1"/>
</dbReference>